<dbReference type="OrthoDB" id="9805728at2"/>
<keyword evidence="3" id="KW-1185">Reference proteome</keyword>
<dbReference type="PANTHER" id="PTHR43546:SF9">
    <property type="entry name" value="L-ASCORBATE-6-PHOSPHATE LACTONASE ULAG-RELATED"/>
    <property type="match status" value="1"/>
</dbReference>
<organism evidence="2 3">
    <name type="scientific">Chitinophaga solisilvae</name>
    <dbReference type="NCBI Taxonomy" id="1233460"/>
    <lineage>
        <taxon>Bacteria</taxon>
        <taxon>Pseudomonadati</taxon>
        <taxon>Bacteroidota</taxon>
        <taxon>Chitinophagia</taxon>
        <taxon>Chitinophagales</taxon>
        <taxon>Chitinophagaceae</taxon>
        <taxon>Chitinophaga</taxon>
    </lineage>
</organism>
<protein>
    <submittedName>
        <fullName evidence="2">MBL fold metallo-hydrolase</fullName>
    </submittedName>
</protein>
<comment type="caution">
    <text evidence="2">The sequence shown here is derived from an EMBL/GenBank/DDBJ whole genome shotgun (WGS) entry which is preliminary data.</text>
</comment>
<sequence>MHIHFLRHATMVVTVHNKKILVDPMLGAKDSIIPIPNTANSIRNPMTELQLSADELAVLINSLDAVLVTHTHRDHWDAAAEELLPRHLPLICQPPDAEKFSALGFTQVIPVADEYIWEGIEIFRTDGQHGTGEIGKLMAPVSGFVLKDAQQRLYIAGDTIWCEEVQAALDTYQPEYTIVNAGAAQFLTGDPITMTADDVFRVIRHPAQTKVIAVHMDTINHCSLTRTALATALAAESLSCIIPQDNHTIII</sequence>
<dbReference type="InterPro" id="IPR050114">
    <property type="entry name" value="UPF0173_UPF0282_UlaG_hydrolase"/>
</dbReference>
<dbReference type="AlphaFoldDB" id="A0A3S1AY12"/>
<proteinExistence type="predicted"/>
<evidence type="ECO:0000256" key="1">
    <source>
        <dbReference type="ARBA" id="ARBA00022801"/>
    </source>
</evidence>
<dbReference type="InterPro" id="IPR036866">
    <property type="entry name" value="RibonucZ/Hydroxyglut_hydro"/>
</dbReference>
<gene>
    <name evidence="2" type="ORF">ECE50_013900</name>
</gene>
<evidence type="ECO:0000313" key="3">
    <source>
        <dbReference type="Proteomes" id="UP000281028"/>
    </source>
</evidence>
<evidence type="ECO:0000313" key="2">
    <source>
        <dbReference type="EMBL" id="NSL87936.1"/>
    </source>
</evidence>
<dbReference type="GO" id="GO:0016787">
    <property type="term" value="F:hydrolase activity"/>
    <property type="evidence" value="ECO:0007669"/>
    <property type="project" value="UniProtKB-KW"/>
</dbReference>
<accession>A0A3S1AY12</accession>
<dbReference type="SMART" id="SM00849">
    <property type="entry name" value="Lactamase_B"/>
    <property type="match status" value="1"/>
</dbReference>
<dbReference type="EMBL" id="RIAR02000001">
    <property type="protein sequence ID" value="NSL87936.1"/>
    <property type="molecule type" value="Genomic_DNA"/>
</dbReference>
<reference evidence="2" key="1">
    <citation type="submission" date="2020-05" db="EMBL/GenBank/DDBJ databases">
        <title>Chitinophaga laudate sp. nov., isolated from a tropical peat swamp.</title>
        <authorList>
            <person name="Goh C.B.S."/>
            <person name="Lee M.S."/>
            <person name="Parimannan S."/>
            <person name="Pasbakhsh P."/>
            <person name="Yule C.M."/>
            <person name="Rajandas H."/>
            <person name="Loke S."/>
            <person name="Croft L."/>
            <person name="Tan J.B.L."/>
        </authorList>
    </citation>
    <scope>NUCLEOTIDE SEQUENCE</scope>
    <source>
        <strain evidence="2">Mgbs1</strain>
    </source>
</reference>
<dbReference type="Gene3D" id="3.60.15.10">
    <property type="entry name" value="Ribonuclease Z/Hydroxyacylglutathione hydrolase-like"/>
    <property type="match status" value="1"/>
</dbReference>
<dbReference type="SUPFAM" id="SSF56281">
    <property type="entry name" value="Metallo-hydrolase/oxidoreductase"/>
    <property type="match status" value="1"/>
</dbReference>
<dbReference type="PANTHER" id="PTHR43546">
    <property type="entry name" value="UPF0173 METAL-DEPENDENT HYDROLASE MJ1163-RELATED"/>
    <property type="match status" value="1"/>
</dbReference>
<keyword evidence="1" id="KW-0378">Hydrolase</keyword>
<name>A0A3S1AY12_9BACT</name>
<dbReference type="InterPro" id="IPR001279">
    <property type="entry name" value="Metallo-B-lactamas"/>
</dbReference>
<dbReference type="Proteomes" id="UP000281028">
    <property type="component" value="Unassembled WGS sequence"/>
</dbReference>
<dbReference type="Pfam" id="PF12706">
    <property type="entry name" value="Lactamase_B_2"/>
    <property type="match status" value="1"/>
</dbReference>